<dbReference type="SUPFAM" id="SSF57667">
    <property type="entry name" value="beta-beta-alpha zinc fingers"/>
    <property type="match status" value="6"/>
</dbReference>
<evidence type="ECO:0000256" key="5">
    <source>
        <dbReference type="ARBA" id="ARBA00022833"/>
    </source>
</evidence>
<evidence type="ECO:0000256" key="2">
    <source>
        <dbReference type="ARBA" id="ARBA00022723"/>
    </source>
</evidence>
<evidence type="ECO:0000256" key="8">
    <source>
        <dbReference type="ARBA" id="ARBA00037948"/>
    </source>
</evidence>
<dbReference type="EnsemblMetazoa" id="XM_019916912.1">
    <property type="protein sequence ID" value="XP_019772471.1"/>
    <property type="gene ID" value="LOC109546078"/>
</dbReference>
<dbReference type="FunFam" id="3.30.160.60:FF:000630">
    <property type="entry name" value="Zinc finger protein 180"/>
    <property type="match status" value="1"/>
</dbReference>
<evidence type="ECO:0000256" key="3">
    <source>
        <dbReference type="ARBA" id="ARBA00022737"/>
    </source>
</evidence>
<keyword evidence="2 10" id="KW-0479">Metal-binding</keyword>
<dbReference type="InterPro" id="IPR012934">
    <property type="entry name" value="Znf_AD"/>
</dbReference>
<evidence type="ECO:0000313" key="15">
    <source>
        <dbReference type="Proteomes" id="UP000019118"/>
    </source>
</evidence>
<reference evidence="14" key="2">
    <citation type="submission" date="2024-08" db="UniProtKB">
        <authorList>
            <consortium name="EnsemblMetazoa"/>
        </authorList>
    </citation>
    <scope>IDENTIFICATION</scope>
</reference>
<keyword evidence="15" id="KW-1185">Reference proteome</keyword>
<proteinExistence type="inferred from homology"/>
<dbReference type="KEGG" id="dpa:109546078"/>
<sequence length="760" mass="86945">MEERQKTLRKMKICRFCFGGQDKELRSIYQKEPKTVPLPLQIMSCVSIEVFPNDGFPELICNECAQQTLLSYTFKRNCRKADDALKKFLMTGELIKPHIEKSRSTKPQKCPSSDRSPNETLTSNTKKKESKEAGIQDVKKIKLNDGTEVITLCISPSDDQVSQHSEEMQSNTDEANIELDEVINDEPSHSKQGATDVFACEHCNKTFLLEQLLDLHVTSHHRERTIPCPQCDTKFFSKSDMTKHQLTHTGERPFSCSVCKKDFSRESLLRRHELTHTDTPNYMCSQCEKMFVEKSDLNAHMRKHQKNRPFACTICHKSFVFKQGLDRHMGSEHSGDKPFKCNYCDAAFSSTIRLTRHITTHAGLRPYPCKICSRTFLLSHHLTRHMRSHYEKQPEEALGRHKCDICSMSFKRKDNLINHSLIHSMVNLRCAICYTAFDNVNLVRDHINSHLQGLPHQCQKCDYSFETEKQLVRHELKHAEMEYEEQIEKEVISEVNNVDKVETDDYFSADDDDISHFQLDDFANPSITLSKEEDQISIGSIQVEEAQTHSTEKHTDADGLKQFFESEAANLEDEQDLTNTIAGFNDEESQDSVIKPIYRSEGTKMYKRKGPIQRKIPKVQLQTENVPMAELDEINEPLNMQGITADSLSNFSSKKPVNMKVGDKVVKVQKFIISKDEMKQMAKLGILEVKNGQVLMKSPGQPILNAKIKPIQQSDIDSLIHSQKQNKPQIKQYERKPSSTQSSSSASARALVDSVIADFD</sequence>
<dbReference type="SMART" id="SM00868">
    <property type="entry name" value="zf-AD"/>
    <property type="match status" value="1"/>
</dbReference>
<evidence type="ECO:0000256" key="6">
    <source>
        <dbReference type="ARBA" id="ARBA00023125"/>
    </source>
</evidence>
<keyword evidence="3" id="KW-0677">Repeat</keyword>
<dbReference type="PROSITE" id="PS51915">
    <property type="entry name" value="ZAD"/>
    <property type="match status" value="1"/>
</dbReference>
<dbReference type="GO" id="GO:0000978">
    <property type="term" value="F:RNA polymerase II cis-regulatory region sequence-specific DNA binding"/>
    <property type="evidence" value="ECO:0007669"/>
    <property type="project" value="TreeGrafter"/>
</dbReference>
<evidence type="ECO:0000256" key="11">
    <source>
        <dbReference type="SAM" id="MobiDB-lite"/>
    </source>
</evidence>
<dbReference type="SMART" id="SM00355">
    <property type="entry name" value="ZnF_C2H2"/>
    <property type="match status" value="10"/>
</dbReference>
<keyword evidence="6" id="KW-0238">DNA-binding</keyword>
<feature type="domain" description="C2H2-type" evidence="12">
    <location>
        <begin position="310"/>
        <end position="338"/>
    </location>
</feature>
<evidence type="ECO:0000256" key="4">
    <source>
        <dbReference type="ARBA" id="ARBA00022771"/>
    </source>
</evidence>
<feature type="domain" description="C2H2-type" evidence="12">
    <location>
        <begin position="226"/>
        <end position="253"/>
    </location>
</feature>
<dbReference type="Gene3D" id="3.40.1800.20">
    <property type="match status" value="1"/>
</dbReference>
<feature type="binding site" evidence="10">
    <location>
        <position position="17"/>
    </location>
    <ligand>
        <name>Zn(2+)</name>
        <dbReference type="ChEBI" id="CHEBI:29105"/>
    </ligand>
</feature>
<evidence type="ECO:0000256" key="1">
    <source>
        <dbReference type="ARBA" id="ARBA00004123"/>
    </source>
</evidence>
<comment type="subcellular location">
    <subcellularLocation>
        <location evidence="1">Nucleus</location>
    </subcellularLocation>
</comment>
<keyword evidence="7" id="KW-0539">Nucleus</keyword>
<dbReference type="GO" id="GO:0000981">
    <property type="term" value="F:DNA-binding transcription factor activity, RNA polymerase II-specific"/>
    <property type="evidence" value="ECO:0007669"/>
    <property type="project" value="TreeGrafter"/>
</dbReference>
<dbReference type="PROSITE" id="PS00028">
    <property type="entry name" value="ZINC_FINGER_C2H2_1"/>
    <property type="match status" value="10"/>
</dbReference>
<feature type="domain" description="C2H2-type" evidence="12">
    <location>
        <begin position="367"/>
        <end position="394"/>
    </location>
</feature>
<feature type="region of interest" description="Disordered" evidence="11">
    <location>
        <begin position="722"/>
        <end position="749"/>
    </location>
</feature>
<dbReference type="Pfam" id="PF07776">
    <property type="entry name" value="zf-AD"/>
    <property type="match status" value="1"/>
</dbReference>
<feature type="domain" description="ZAD" evidence="13">
    <location>
        <begin position="12"/>
        <end position="88"/>
    </location>
</feature>
<dbReference type="GeneID" id="109546078"/>
<evidence type="ECO:0000259" key="13">
    <source>
        <dbReference type="PROSITE" id="PS51915"/>
    </source>
</evidence>
<dbReference type="PANTHER" id="PTHR24388:SF54">
    <property type="entry name" value="PROTEIN ESCARGOT"/>
    <property type="match status" value="1"/>
</dbReference>
<comment type="similarity">
    <text evidence="8">Belongs to the snail C2H2-type zinc-finger protein family.</text>
</comment>
<reference evidence="15" key="1">
    <citation type="journal article" date="2013" name="Genome Biol.">
        <title>Draft genome of the mountain pine beetle, Dendroctonus ponderosae Hopkins, a major forest pest.</title>
        <authorList>
            <person name="Keeling C.I."/>
            <person name="Yuen M.M."/>
            <person name="Liao N.Y."/>
            <person name="Docking T.R."/>
            <person name="Chan S.K."/>
            <person name="Taylor G.A."/>
            <person name="Palmquist D.L."/>
            <person name="Jackman S.D."/>
            <person name="Nguyen A."/>
            <person name="Li M."/>
            <person name="Henderson H."/>
            <person name="Janes J.K."/>
            <person name="Zhao Y."/>
            <person name="Pandoh P."/>
            <person name="Moore R."/>
            <person name="Sperling F.A."/>
            <person name="Huber D.P."/>
            <person name="Birol I."/>
            <person name="Jones S.J."/>
            <person name="Bohlmann J."/>
        </authorList>
    </citation>
    <scope>NUCLEOTIDE SEQUENCE</scope>
</reference>
<dbReference type="InterPro" id="IPR013087">
    <property type="entry name" value="Znf_C2H2_type"/>
</dbReference>
<dbReference type="GO" id="GO:0008270">
    <property type="term" value="F:zinc ion binding"/>
    <property type="evidence" value="ECO:0007669"/>
    <property type="project" value="UniProtKB-UniRule"/>
</dbReference>
<evidence type="ECO:0000256" key="7">
    <source>
        <dbReference type="ARBA" id="ARBA00023242"/>
    </source>
</evidence>
<dbReference type="AlphaFoldDB" id="A0AAR5QH03"/>
<dbReference type="InterPro" id="IPR036236">
    <property type="entry name" value="Znf_C2H2_sf"/>
</dbReference>
<protein>
    <recommendedName>
        <fullName evidence="16">Protein krueppel</fullName>
    </recommendedName>
</protein>
<dbReference type="SUPFAM" id="SSF57716">
    <property type="entry name" value="Glucocorticoid receptor-like (DNA-binding domain)"/>
    <property type="match status" value="1"/>
</dbReference>
<dbReference type="Pfam" id="PF00096">
    <property type="entry name" value="zf-C2H2"/>
    <property type="match status" value="7"/>
</dbReference>
<feature type="binding site" evidence="10">
    <location>
        <position position="64"/>
    </location>
    <ligand>
        <name>Zn(2+)</name>
        <dbReference type="ChEBI" id="CHEBI:29105"/>
    </ligand>
</feature>
<feature type="region of interest" description="Disordered" evidence="11">
    <location>
        <begin position="98"/>
        <end position="134"/>
    </location>
</feature>
<feature type="domain" description="C2H2-type" evidence="12">
    <location>
        <begin position="198"/>
        <end position="225"/>
    </location>
</feature>
<name>A0AAR5QH03_DENPD</name>
<feature type="binding site" evidence="10">
    <location>
        <position position="61"/>
    </location>
    <ligand>
        <name>Zn(2+)</name>
        <dbReference type="ChEBI" id="CHEBI:29105"/>
    </ligand>
</feature>
<feature type="domain" description="C2H2-type" evidence="12">
    <location>
        <begin position="401"/>
        <end position="424"/>
    </location>
</feature>
<evidence type="ECO:0000256" key="9">
    <source>
        <dbReference type="PROSITE-ProRule" id="PRU00042"/>
    </source>
</evidence>
<dbReference type="Proteomes" id="UP000019118">
    <property type="component" value="Unassembled WGS sequence"/>
</dbReference>
<evidence type="ECO:0000256" key="10">
    <source>
        <dbReference type="PROSITE-ProRule" id="PRU01263"/>
    </source>
</evidence>
<feature type="domain" description="C2H2-type" evidence="12">
    <location>
        <begin position="339"/>
        <end position="366"/>
    </location>
</feature>
<feature type="compositionally biased region" description="Polar residues" evidence="11">
    <location>
        <begin position="105"/>
        <end position="124"/>
    </location>
</feature>
<keyword evidence="5 10" id="KW-0862">Zinc</keyword>
<dbReference type="PANTHER" id="PTHR24388">
    <property type="entry name" value="ZINC FINGER PROTEIN"/>
    <property type="match status" value="1"/>
</dbReference>
<dbReference type="Gene3D" id="3.30.160.60">
    <property type="entry name" value="Classic Zinc Finger"/>
    <property type="match status" value="8"/>
</dbReference>
<evidence type="ECO:0000313" key="14">
    <source>
        <dbReference type="EnsemblMetazoa" id="XP_019772471.1"/>
    </source>
</evidence>
<feature type="compositionally biased region" description="Low complexity" evidence="11">
    <location>
        <begin position="738"/>
        <end position="749"/>
    </location>
</feature>
<feature type="binding site" evidence="10">
    <location>
        <position position="14"/>
    </location>
    <ligand>
        <name>Zn(2+)</name>
        <dbReference type="ChEBI" id="CHEBI:29105"/>
    </ligand>
</feature>
<keyword evidence="4 9" id="KW-0863">Zinc-finger</keyword>
<dbReference type="EnsemblMetazoa" id="XM_019917376.1">
    <property type="protein sequence ID" value="XP_019772935.1"/>
    <property type="gene ID" value="LOC109546419"/>
</dbReference>
<accession>A0AAR5QH03</accession>
<feature type="domain" description="C2H2-type" evidence="12">
    <location>
        <begin position="254"/>
        <end position="281"/>
    </location>
</feature>
<dbReference type="FunFam" id="3.30.160.60:FF:000358">
    <property type="entry name" value="zinc finger protein 24"/>
    <property type="match status" value="1"/>
</dbReference>
<organism evidence="14 15">
    <name type="scientific">Dendroctonus ponderosae</name>
    <name type="common">Mountain pine beetle</name>
    <dbReference type="NCBI Taxonomy" id="77166"/>
    <lineage>
        <taxon>Eukaryota</taxon>
        <taxon>Metazoa</taxon>
        <taxon>Ecdysozoa</taxon>
        <taxon>Arthropoda</taxon>
        <taxon>Hexapoda</taxon>
        <taxon>Insecta</taxon>
        <taxon>Pterygota</taxon>
        <taxon>Neoptera</taxon>
        <taxon>Endopterygota</taxon>
        <taxon>Coleoptera</taxon>
        <taxon>Polyphaga</taxon>
        <taxon>Cucujiformia</taxon>
        <taxon>Curculionidae</taxon>
        <taxon>Scolytinae</taxon>
        <taxon>Dendroctonus</taxon>
    </lineage>
</organism>
<evidence type="ECO:0000259" key="12">
    <source>
        <dbReference type="PROSITE" id="PS50157"/>
    </source>
</evidence>
<feature type="domain" description="C2H2-type" evidence="12">
    <location>
        <begin position="456"/>
        <end position="483"/>
    </location>
</feature>
<dbReference type="GO" id="GO:0005634">
    <property type="term" value="C:nucleus"/>
    <property type="evidence" value="ECO:0007669"/>
    <property type="project" value="UniProtKB-SubCell"/>
</dbReference>
<dbReference type="FunFam" id="3.30.160.60:FF:000145">
    <property type="entry name" value="Zinc finger protein 574"/>
    <property type="match status" value="1"/>
</dbReference>
<evidence type="ECO:0008006" key="16">
    <source>
        <dbReference type="Google" id="ProtNLM"/>
    </source>
</evidence>
<feature type="domain" description="C2H2-type" evidence="12">
    <location>
        <begin position="282"/>
        <end position="309"/>
    </location>
</feature>
<dbReference type="PROSITE" id="PS50157">
    <property type="entry name" value="ZINC_FINGER_C2H2_2"/>
    <property type="match status" value="9"/>
</dbReference>
<dbReference type="InterPro" id="IPR050527">
    <property type="entry name" value="Snail/Krueppel_Znf"/>
</dbReference>